<reference evidence="3" key="1">
    <citation type="journal article" date="2014" name="Int. J. Syst. Evol. Microbiol.">
        <title>Complete genome sequence of Corynebacterium casei LMG S-19264T (=DSM 44701T), isolated from a smear-ripened cheese.</title>
        <authorList>
            <consortium name="US DOE Joint Genome Institute (JGI-PGF)"/>
            <person name="Walter F."/>
            <person name="Albersmeier A."/>
            <person name="Kalinowski J."/>
            <person name="Ruckert C."/>
        </authorList>
    </citation>
    <scope>NUCLEOTIDE SEQUENCE</scope>
    <source>
        <strain evidence="3">CGMCC 1.15095</strain>
    </source>
</reference>
<accession>A0A916TSJ3</accession>
<evidence type="ECO:0008006" key="5">
    <source>
        <dbReference type="Google" id="ProtNLM"/>
    </source>
</evidence>
<feature type="signal peptide" evidence="2">
    <location>
        <begin position="1"/>
        <end position="20"/>
    </location>
</feature>
<evidence type="ECO:0000313" key="3">
    <source>
        <dbReference type="EMBL" id="GGC02700.1"/>
    </source>
</evidence>
<keyword evidence="2" id="KW-0732">Signal</keyword>
<protein>
    <recommendedName>
        <fullName evidence="5">Lipoprotein</fullName>
    </recommendedName>
</protein>
<dbReference type="EMBL" id="BMHK01000012">
    <property type="protein sequence ID" value="GGC02700.1"/>
    <property type="molecule type" value="Genomic_DNA"/>
</dbReference>
<feature type="chain" id="PRO_5037965191" description="Lipoprotein" evidence="2">
    <location>
        <begin position="21"/>
        <end position="156"/>
    </location>
</feature>
<gene>
    <name evidence="3" type="ORF">GCM10011494_21500</name>
</gene>
<organism evidence="3 4">
    <name type="scientific">Novosphingobium endophyticum</name>
    <dbReference type="NCBI Taxonomy" id="1955250"/>
    <lineage>
        <taxon>Bacteria</taxon>
        <taxon>Pseudomonadati</taxon>
        <taxon>Pseudomonadota</taxon>
        <taxon>Alphaproteobacteria</taxon>
        <taxon>Sphingomonadales</taxon>
        <taxon>Sphingomonadaceae</taxon>
        <taxon>Novosphingobium</taxon>
    </lineage>
</organism>
<evidence type="ECO:0000313" key="4">
    <source>
        <dbReference type="Proteomes" id="UP000608154"/>
    </source>
</evidence>
<keyword evidence="4" id="KW-1185">Reference proteome</keyword>
<reference evidence="3" key="2">
    <citation type="submission" date="2020-09" db="EMBL/GenBank/DDBJ databases">
        <authorList>
            <person name="Sun Q."/>
            <person name="Zhou Y."/>
        </authorList>
    </citation>
    <scope>NUCLEOTIDE SEQUENCE</scope>
    <source>
        <strain evidence="3">CGMCC 1.15095</strain>
    </source>
</reference>
<feature type="region of interest" description="Disordered" evidence="1">
    <location>
        <begin position="26"/>
        <end position="56"/>
    </location>
</feature>
<evidence type="ECO:0000256" key="1">
    <source>
        <dbReference type="SAM" id="MobiDB-lite"/>
    </source>
</evidence>
<name>A0A916TSJ3_9SPHN</name>
<dbReference type="AlphaFoldDB" id="A0A916TSJ3"/>
<dbReference type="PROSITE" id="PS51257">
    <property type="entry name" value="PROKAR_LIPOPROTEIN"/>
    <property type="match status" value="1"/>
</dbReference>
<evidence type="ECO:0000256" key="2">
    <source>
        <dbReference type="SAM" id="SignalP"/>
    </source>
</evidence>
<sequence>MNKTSLIAAAALAMALAACSKEPAGEEASQTEAAGPAATGDASVAPAHPVEQNAIPDVLRGRWGMVPADCTSTRGDAKGLLTIGSDKLEFYESVASLGPIREAGPDSISASFAFSGEGESWIEEVTLSTPDGGKTLVREDTGLDAQPGPFTYTKCP</sequence>
<dbReference type="Proteomes" id="UP000608154">
    <property type="component" value="Unassembled WGS sequence"/>
</dbReference>
<dbReference type="RefSeq" id="WP_188771334.1">
    <property type="nucleotide sequence ID" value="NZ_BMHK01000012.1"/>
</dbReference>
<comment type="caution">
    <text evidence="3">The sequence shown here is derived from an EMBL/GenBank/DDBJ whole genome shotgun (WGS) entry which is preliminary data.</text>
</comment>
<proteinExistence type="predicted"/>